<comment type="catalytic activity">
    <reaction evidence="1">
        <text>ATP + protein L-histidine = ADP + protein N-phospho-L-histidine.</text>
        <dbReference type="EC" id="2.7.13.3"/>
    </reaction>
</comment>
<feature type="transmembrane region" description="Helical" evidence="8">
    <location>
        <begin position="34"/>
        <end position="55"/>
    </location>
</feature>
<dbReference type="STRING" id="760192.Halhy_2463"/>
<reference evidence="11 12" key="1">
    <citation type="journal article" date="2011" name="Stand. Genomic Sci.">
        <title>Complete genome sequence of Haliscomenobacter hydrossis type strain (O).</title>
        <authorList>
            <consortium name="US DOE Joint Genome Institute (JGI-PGF)"/>
            <person name="Daligault H."/>
            <person name="Lapidus A."/>
            <person name="Zeytun A."/>
            <person name="Nolan M."/>
            <person name="Lucas S."/>
            <person name="Del Rio T.G."/>
            <person name="Tice H."/>
            <person name="Cheng J.F."/>
            <person name="Tapia R."/>
            <person name="Han C."/>
            <person name="Goodwin L."/>
            <person name="Pitluck S."/>
            <person name="Liolios K."/>
            <person name="Pagani I."/>
            <person name="Ivanova N."/>
            <person name="Huntemann M."/>
            <person name="Mavromatis K."/>
            <person name="Mikhailova N."/>
            <person name="Pati A."/>
            <person name="Chen A."/>
            <person name="Palaniappan K."/>
            <person name="Land M."/>
            <person name="Hauser L."/>
            <person name="Brambilla E.M."/>
            <person name="Rohde M."/>
            <person name="Verbarg S."/>
            <person name="Goker M."/>
            <person name="Bristow J."/>
            <person name="Eisen J.A."/>
            <person name="Markowitz V."/>
            <person name="Hugenholtz P."/>
            <person name="Kyrpides N.C."/>
            <person name="Klenk H.P."/>
            <person name="Woyke T."/>
        </authorList>
    </citation>
    <scope>NUCLEOTIDE SEQUENCE [LARGE SCALE GENOMIC DNA]</scope>
    <source>
        <strain evidence="12">ATCC 27775 / DSM 1100 / LMG 10767 / O</strain>
    </source>
</reference>
<evidence type="ECO:0000256" key="2">
    <source>
        <dbReference type="ARBA" id="ARBA00012438"/>
    </source>
</evidence>
<evidence type="ECO:0000256" key="7">
    <source>
        <dbReference type="ARBA" id="ARBA00023012"/>
    </source>
</evidence>
<keyword evidence="5 11" id="KW-0418">Kinase</keyword>
<dbReference type="Pfam" id="PF02518">
    <property type="entry name" value="HATPase_c"/>
    <property type="match status" value="1"/>
</dbReference>
<dbReference type="AlphaFoldDB" id="F4KXG5"/>
<dbReference type="PROSITE" id="PS50109">
    <property type="entry name" value="HIS_KIN"/>
    <property type="match status" value="1"/>
</dbReference>
<evidence type="ECO:0000259" key="9">
    <source>
        <dbReference type="PROSITE" id="PS50109"/>
    </source>
</evidence>
<keyword evidence="8" id="KW-0812">Transmembrane</keyword>
<dbReference type="GO" id="GO:0000160">
    <property type="term" value="P:phosphorelay signal transduction system"/>
    <property type="evidence" value="ECO:0007669"/>
    <property type="project" value="UniProtKB-KW"/>
</dbReference>
<dbReference type="GO" id="GO:0004673">
    <property type="term" value="F:protein histidine kinase activity"/>
    <property type="evidence" value="ECO:0007669"/>
    <property type="project" value="UniProtKB-EC"/>
</dbReference>
<dbReference type="InterPro" id="IPR003594">
    <property type="entry name" value="HATPase_dom"/>
</dbReference>
<dbReference type="Pfam" id="PF13188">
    <property type="entry name" value="PAS_8"/>
    <property type="match status" value="1"/>
</dbReference>
<feature type="transmembrane region" description="Helical" evidence="8">
    <location>
        <begin position="7"/>
        <end position="28"/>
    </location>
</feature>
<evidence type="ECO:0000259" key="10">
    <source>
        <dbReference type="PROSITE" id="PS50112"/>
    </source>
</evidence>
<dbReference type="InterPro" id="IPR005467">
    <property type="entry name" value="His_kinase_dom"/>
</dbReference>
<dbReference type="Proteomes" id="UP000008461">
    <property type="component" value="Chromosome"/>
</dbReference>
<evidence type="ECO:0000313" key="12">
    <source>
        <dbReference type="Proteomes" id="UP000008461"/>
    </source>
</evidence>
<evidence type="ECO:0000256" key="6">
    <source>
        <dbReference type="ARBA" id="ARBA00022840"/>
    </source>
</evidence>
<dbReference type="HOGENOM" id="CLU_000445_114_4_10"/>
<dbReference type="SUPFAM" id="SSF55785">
    <property type="entry name" value="PYP-like sensor domain (PAS domain)"/>
    <property type="match status" value="1"/>
</dbReference>
<evidence type="ECO:0000256" key="1">
    <source>
        <dbReference type="ARBA" id="ARBA00000085"/>
    </source>
</evidence>
<dbReference type="OrthoDB" id="1931120at2"/>
<keyword evidence="8" id="KW-0472">Membrane</keyword>
<dbReference type="GO" id="GO:0005524">
    <property type="term" value="F:ATP binding"/>
    <property type="evidence" value="ECO:0007669"/>
    <property type="project" value="UniProtKB-KW"/>
</dbReference>
<evidence type="ECO:0000313" key="11">
    <source>
        <dbReference type="EMBL" id="AEE50336.1"/>
    </source>
</evidence>
<keyword evidence="4" id="KW-0547">Nucleotide-binding</keyword>
<dbReference type="Gene3D" id="3.30.450.20">
    <property type="entry name" value="PAS domain"/>
    <property type="match status" value="1"/>
</dbReference>
<dbReference type="EMBL" id="CP002691">
    <property type="protein sequence ID" value="AEE50336.1"/>
    <property type="molecule type" value="Genomic_DNA"/>
</dbReference>
<dbReference type="eggNOG" id="COG5000">
    <property type="taxonomic scope" value="Bacteria"/>
</dbReference>
<evidence type="ECO:0000256" key="8">
    <source>
        <dbReference type="SAM" id="Phobius"/>
    </source>
</evidence>
<dbReference type="InterPro" id="IPR004358">
    <property type="entry name" value="Sig_transdc_His_kin-like_C"/>
</dbReference>
<evidence type="ECO:0000256" key="4">
    <source>
        <dbReference type="ARBA" id="ARBA00022741"/>
    </source>
</evidence>
<name>F4KXG5_HALH1</name>
<evidence type="ECO:0000256" key="3">
    <source>
        <dbReference type="ARBA" id="ARBA00022679"/>
    </source>
</evidence>
<proteinExistence type="predicted"/>
<dbReference type="RefSeq" id="WP_013764885.1">
    <property type="nucleotide sequence ID" value="NC_015510.1"/>
</dbReference>
<keyword evidence="12" id="KW-1185">Reference proteome</keyword>
<evidence type="ECO:0000256" key="5">
    <source>
        <dbReference type="ARBA" id="ARBA00022777"/>
    </source>
</evidence>
<dbReference type="InterPro" id="IPR035965">
    <property type="entry name" value="PAS-like_dom_sf"/>
</dbReference>
<dbReference type="Gene3D" id="3.30.565.10">
    <property type="entry name" value="Histidine kinase-like ATPase, C-terminal domain"/>
    <property type="match status" value="1"/>
</dbReference>
<dbReference type="InterPro" id="IPR036890">
    <property type="entry name" value="HATPase_C_sf"/>
</dbReference>
<dbReference type="EC" id="2.7.13.3" evidence="2"/>
<dbReference type="SMART" id="SM00387">
    <property type="entry name" value="HATPase_c"/>
    <property type="match status" value="1"/>
</dbReference>
<dbReference type="SUPFAM" id="SSF55874">
    <property type="entry name" value="ATPase domain of HSP90 chaperone/DNA topoisomerase II/histidine kinase"/>
    <property type="match status" value="1"/>
</dbReference>
<feature type="domain" description="Histidine kinase" evidence="9">
    <location>
        <begin position="227"/>
        <end position="448"/>
    </location>
</feature>
<dbReference type="KEGG" id="hhy:Halhy_2463"/>
<sequence length="448" mass="50467">MYLRTFAFGLVFRIILIILLIGAIAWAFPQTNQLALTVLLGVLLLWRVINLYSYVNITNRKLVRFLESVRYDDFSVRFAANQDDPVFRELSKQFNEVLDAFRQVRADKEANSQYLQTIVQHVNTGLLAFDESGRIELINNAALRLLGLYRLKALKDLQEDNPELQAMLKNIGSGGSVLYQAAADRQLSITGTSIRMRGKMIKLVAIQNIQSELENKELEAWQNLTRVLRHEIMNSVTPIASLVSTMRDIVQQEIQQIDHGSTETWQDLNEALEVVENRTNGLMNFVNAYRTFTSIPKPMLSPVMVLPLVQRITSLFAPTLKDKGIQLVYDIQPADLNLTIDQDQIEMVLINLIKNAVEILEGQANARIEIKSALDQTAQRAVLEVIDNGRGIEPNALEQIFIPFFTTKEDGTGVGLSLSRQILQMHGGVLSVESQLGNGARFSLIFKV</sequence>
<protein>
    <recommendedName>
        <fullName evidence="2">histidine kinase</fullName>
        <ecNumber evidence="2">2.7.13.3</ecNumber>
    </recommendedName>
</protein>
<reference key="2">
    <citation type="submission" date="2011-04" db="EMBL/GenBank/DDBJ databases">
        <title>Complete sequence of chromosome of Haliscomenobacter hydrossis DSM 1100.</title>
        <authorList>
            <consortium name="US DOE Joint Genome Institute (JGI-PGF)"/>
            <person name="Lucas S."/>
            <person name="Han J."/>
            <person name="Lapidus A."/>
            <person name="Bruce D."/>
            <person name="Goodwin L."/>
            <person name="Pitluck S."/>
            <person name="Peters L."/>
            <person name="Kyrpides N."/>
            <person name="Mavromatis K."/>
            <person name="Ivanova N."/>
            <person name="Ovchinnikova G."/>
            <person name="Pagani I."/>
            <person name="Daligault H."/>
            <person name="Detter J.C."/>
            <person name="Han C."/>
            <person name="Land M."/>
            <person name="Hauser L."/>
            <person name="Markowitz V."/>
            <person name="Cheng J.-F."/>
            <person name="Hugenholtz P."/>
            <person name="Woyke T."/>
            <person name="Wu D."/>
            <person name="Verbarg S."/>
            <person name="Frueling A."/>
            <person name="Brambilla E."/>
            <person name="Klenk H.-P."/>
            <person name="Eisen J.A."/>
        </authorList>
    </citation>
    <scope>NUCLEOTIDE SEQUENCE</scope>
    <source>
        <strain>DSM 1100</strain>
    </source>
</reference>
<dbReference type="PANTHER" id="PTHR43065:SF46">
    <property type="entry name" value="C4-DICARBOXYLATE TRANSPORT SENSOR PROTEIN DCTB"/>
    <property type="match status" value="1"/>
</dbReference>
<keyword evidence="3" id="KW-0808">Transferase</keyword>
<dbReference type="PANTHER" id="PTHR43065">
    <property type="entry name" value="SENSOR HISTIDINE KINASE"/>
    <property type="match status" value="1"/>
</dbReference>
<dbReference type="PRINTS" id="PR00344">
    <property type="entry name" value="BCTRLSENSOR"/>
</dbReference>
<keyword evidence="8" id="KW-1133">Transmembrane helix</keyword>
<dbReference type="PROSITE" id="PS50112">
    <property type="entry name" value="PAS"/>
    <property type="match status" value="1"/>
</dbReference>
<feature type="domain" description="PAS" evidence="10">
    <location>
        <begin position="111"/>
        <end position="148"/>
    </location>
</feature>
<accession>F4KXG5</accession>
<dbReference type="InterPro" id="IPR000014">
    <property type="entry name" value="PAS"/>
</dbReference>
<organism evidence="11 12">
    <name type="scientific">Haliscomenobacter hydrossis (strain ATCC 27775 / DSM 1100 / LMG 10767 / O)</name>
    <dbReference type="NCBI Taxonomy" id="760192"/>
    <lineage>
        <taxon>Bacteria</taxon>
        <taxon>Pseudomonadati</taxon>
        <taxon>Bacteroidota</taxon>
        <taxon>Saprospiria</taxon>
        <taxon>Saprospirales</taxon>
        <taxon>Haliscomenobacteraceae</taxon>
        <taxon>Haliscomenobacter</taxon>
    </lineage>
</organism>
<keyword evidence="7" id="KW-0902">Two-component regulatory system</keyword>
<gene>
    <name evidence="11" type="ordered locus">Halhy_2463</name>
</gene>
<keyword evidence="6" id="KW-0067">ATP-binding</keyword>